<organism evidence="1 2">
    <name type="scientific">Rhizobium indicum</name>
    <dbReference type="NCBI Taxonomy" id="2583231"/>
    <lineage>
        <taxon>Bacteria</taxon>
        <taxon>Pseudomonadati</taxon>
        <taxon>Pseudomonadota</taxon>
        <taxon>Alphaproteobacteria</taxon>
        <taxon>Hyphomicrobiales</taxon>
        <taxon>Rhizobiaceae</taxon>
        <taxon>Rhizobium/Agrobacterium group</taxon>
        <taxon>Rhizobium</taxon>
    </lineage>
</organism>
<gene>
    <name evidence="1" type="ORF">FFM53_021565</name>
</gene>
<protein>
    <submittedName>
        <fullName evidence="1">Uncharacterized protein</fullName>
    </submittedName>
</protein>
<dbReference type="RefSeq" id="WP_138387159.1">
    <property type="nucleotide sequence ID" value="NZ_CP054021.1"/>
</dbReference>
<reference evidence="1 2" key="1">
    <citation type="submission" date="2020-05" db="EMBL/GenBank/DDBJ databases">
        <title>Genome sequences of pea root nodulating Rhizobium spp.</title>
        <authorList>
            <person name="Rahi P."/>
        </authorList>
    </citation>
    <scope>NUCLEOTIDE SEQUENCE [LARGE SCALE GENOMIC DNA]</scope>
    <source>
        <strain evidence="2">JKLM 12A2</strain>
    </source>
</reference>
<evidence type="ECO:0000313" key="1">
    <source>
        <dbReference type="EMBL" id="QKK18882.1"/>
    </source>
</evidence>
<dbReference type="EMBL" id="CP054021">
    <property type="protein sequence ID" value="QKK18882.1"/>
    <property type="molecule type" value="Genomic_DNA"/>
</dbReference>
<name>A0ABX6PIK4_9HYPH</name>
<keyword evidence="2" id="KW-1185">Reference proteome</keyword>
<proteinExistence type="predicted"/>
<sequence length="66" mass="7727">MAEPCRLFRGDEHDEIFVLQANIGEYVFVKFCRLAAEMARDGQPIVSFDYSKAFDEVRDKRPPKSW</sequence>
<evidence type="ECO:0000313" key="2">
    <source>
        <dbReference type="Proteomes" id="UP000305673"/>
    </source>
</evidence>
<dbReference type="Proteomes" id="UP000305673">
    <property type="component" value="Chromosome"/>
</dbReference>
<accession>A0ABX6PIK4</accession>